<evidence type="ECO:0008006" key="2">
    <source>
        <dbReference type="Google" id="ProtNLM"/>
    </source>
</evidence>
<comment type="caution">
    <text evidence="1">The sequence shown here is derived from an EMBL/GenBank/DDBJ whole genome shotgun (WGS) entry which is preliminary data.</text>
</comment>
<evidence type="ECO:0000313" key="1">
    <source>
        <dbReference type="EMBL" id="GAI61613.1"/>
    </source>
</evidence>
<reference evidence="1" key="1">
    <citation type="journal article" date="2014" name="Front. Microbiol.">
        <title>High frequency of phylogenetically diverse reductive dehalogenase-homologous genes in deep subseafloor sedimentary metagenomes.</title>
        <authorList>
            <person name="Kawai M."/>
            <person name="Futagami T."/>
            <person name="Toyoda A."/>
            <person name="Takaki Y."/>
            <person name="Nishi S."/>
            <person name="Hori S."/>
            <person name="Arai W."/>
            <person name="Tsubouchi T."/>
            <person name="Morono Y."/>
            <person name="Uchiyama I."/>
            <person name="Ito T."/>
            <person name="Fujiyama A."/>
            <person name="Inagaki F."/>
            <person name="Takami H."/>
        </authorList>
    </citation>
    <scope>NUCLEOTIDE SEQUENCE</scope>
    <source>
        <strain evidence="1">Expedition CK06-06</strain>
    </source>
</reference>
<dbReference type="AlphaFoldDB" id="X1Q079"/>
<dbReference type="Gene3D" id="3.40.1360.10">
    <property type="match status" value="1"/>
</dbReference>
<accession>X1Q079</accession>
<gene>
    <name evidence="1" type="ORF">S12H4_04999</name>
</gene>
<organism evidence="1">
    <name type="scientific">marine sediment metagenome</name>
    <dbReference type="NCBI Taxonomy" id="412755"/>
    <lineage>
        <taxon>unclassified sequences</taxon>
        <taxon>metagenomes</taxon>
        <taxon>ecological metagenomes</taxon>
    </lineage>
</organism>
<dbReference type="Pfam" id="PF13155">
    <property type="entry name" value="Toprim_2"/>
    <property type="match status" value="1"/>
</dbReference>
<sequence>MGNLLIKLWQKNKDEKGIYTIKNLTEIARIMKTRPQELKVYLLCLAGYQYPVTKINKETRTLSIYSDKLFYIKFNMRFKKGEDEDSFNNDYRTGTNYINFIRDRFVKSVEITPSASLIEGLEGKGLGNVLVDDNFVAFSLGLSDLAYKLFCFSGSNRPIFKIGFKKLTSKKYLNLGKQIYGVYDDKGKRIRAGQGKRRILENIKRAFTELLDKGHLKEWEYNEIKDQFNWVYSDKFIKPEKAELFKGFEVVLCLDNDESGKLATQALARIFLLQGQKAKTKRLPDGIKDITEYFIKGA</sequence>
<dbReference type="EMBL" id="BARW01001606">
    <property type="protein sequence ID" value="GAI61613.1"/>
    <property type="molecule type" value="Genomic_DNA"/>
</dbReference>
<proteinExistence type="predicted"/>
<name>X1Q079_9ZZZZ</name>
<protein>
    <recommendedName>
        <fullName evidence="2">Toprim domain-containing protein</fullName>
    </recommendedName>
</protein>